<feature type="domain" description="UvrD-like helicase ATP-binding" evidence="14">
    <location>
        <begin position="5"/>
        <end position="303"/>
    </location>
</feature>
<evidence type="ECO:0000256" key="3">
    <source>
        <dbReference type="ARBA" id="ARBA00022801"/>
    </source>
</evidence>
<dbReference type="InterPro" id="IPR014016">
    <property type="entry name" value="UvrD-like_ATP-bd"/>
</dbReference>
<evidence type="ECO:0000256" key="13">
    <source>
        <dbReference type="SAM" id="MobiDB-lite"/>
    </source>
</evidence>
<comment type="similarity">
    <text evidence="1">Belongs to the helicase family. UvrD subfamily.</text>
</comment>
<feature type="compositionally biased region" description="Polar residues" evidence="13">
    <location>
        <begin position="685"/>
        <end position="694"/>
    </location>
</feature>
<feature type="binding site" evidence="12">
    <location>
        <begin position="26"/>
        <end position="33"/>
    </location>
    <ligand>
        <name>ATP</name>
        <dbReference type="ChEBI" id="CHEBI:30616"/>
    </ligand>
</feature>
<dbReference type="Proteomes" id="UP001595791">
    <property type="component" value="Unassembled WGS sequence"/>
</dbReference>
<dbReference type="RefSeq" id="WP_378160550.1">
    <property type="nucleotide sequence ID" value="NZ_JBHSBU010000001.1"/>
</dbReference>
<dbReference type="SUPFAM" id="SSF52540">
    <property type="entry name" value="P-loop containing nucleoside triphosphate hydrolases"/>
    <property type="match status" value="1"/>
</dbReference>
<feature type="region of interest" description="Disordered" evidence="13">
    <location>
        <begin position="681"/>
        <end position="728"/>
    </location>
</feature>
<keyword evidence="15" id="KW-0269">Exonuclease</keyword>
<reference evidence="16" key="1">
    <citation type="journal article" date="2019" name="Int. J. Syst. Evol. Microbiol.">
        <title>The Global Catalogue of Microorganisms (GCM) 10K type strain sequencing project: providing services to taxonomists for standard genome sequencing and annotation.</title>
        <authorList>
            <consortium name="The Broad Institute Genomics Platform"/>
            <consortium name="The Broad Institute Genome Sequencing Center for Infectious Disease"/>
            <person name="Wu L."/>
            <person name="Ma J."/>
        </authorList>
    </citation>
    <scope>NUCLEOTIDE SEQUENCE [LARGE SCALE GENOMIC DNA]</scope>
    <source>
        <strain evidence="16">LMG 29894</strain>
    </source>
</reference>
<organism evidence="15 16">
    <name type="scientific">Chitinimonas lacunae</name>
    <dbReference type="NCBI Taxonomy" id="1963018"/>
    <lineage>
        <taxon>Bacteria</taxon>
        <taxon>Pseudomonadati</taxon>
        <taxon>Pseudomonadota</taxon>
        <taxon>Betaproteobacteria</taxon>
        <taxon>Neisseriales</taxon>
        <taxon>Chitinibacteraceae</taxon>
        <taxon>Chitinimonas</taxon>
    </lineage>
</organism>
<comment type="caution">
    <text evidence="15">The sequence shown here is derived from an EMBL/GenBank/DDBJ whole genome shotgun (WGS) entry which is preliminary data.</text>
</comment>
<evidence type="ECO:0000256" key="12">
    <source>
        <dbReference type="PROSITE-ProRule" id="PRU00560"/>
    </source>
</evidence>
<evidence type="ECO:0000256" key="5">
    <source>
        <dbReference type="ARBA" id="ARBA00022840"/>
    </source>
</evidence>
<dbReference type="InterPro" id="IPR014017">
    <property type="entry name" value="DNA_helicase_UvrD-like_C"/>
</dbReference>
<dbReference type="Gene3D" id="1.10.10.160">
    <property type="match status" value="1"/>
</dbReference>
<dbReference type="Gene3D" id="3.40.50.300">
    <property type="entry name" value="P-loop containing nucleotide triphosphate hydrolases"/>
    <property type="match status" value="3"/>
</dbReference>
<gene>
    <name evidence="15" type="ORF">ACFOW7_02210</name>
</gene>
<dbReference type="EMBL" id="JBHSBU010000001">
    <property type="protein sequence ID" value="MFC4158164.1"/>
    <property type="molecule type" value="Genomic_DNA"/>
</dbReference>
<evidence type="ECO:0000259" key="14">
    <source>
        <dbReference type="PROSITE" id="PS51198"/>
    </source>
</evidence>
<dbReference type="Pfam" id="PF00580">
    <property type="entry name" value="UvrD-helicase"/>
    <property type="match status" value="1"/>
</dbReference>
<keyword evidence="7" id="KW-0413">Isomerase</keyword>
<evidence type="ECO:0000256" key="7">
    <source>
        <dbReference type="ARBA" id="ARBA00023235"/>
    </source>
</evidence>
<proteinExistence type="inferred from homology"/>
<dbReference type="PANTHER" id="PTHR11070">
    <property type="entry name" value="UVRD / RECB / PCRA DNA HELICASE FAMILY MEMBER"/>
    <property type="match status" value="1"/>
</dbReference>
<keyword evidence="3 12" id="KW-0378">Hydrolase</keyword>
<keyword evidence="6" id="KW-0238">DNA-binding</keyword>
<evidence type="ECO:0000313" key="15">
    <source>
        <dbReference type="EMBL" id="MFC4158164.1"/>
    </source>
</evidence>
<comment type="catalytic activity">
    <reaction evidence="11">
        <text>ATP + H2O = ADP + phosphate + H(+)</text>
        <dbReference type="Rhea" id="RHEA:13065"/>
        <dbReference type="ChEBI" id="CHEBI:15377"/>
        <dbReference type="ChEBI" id="CHEBI:15378"/>
        <dbReference type="ChEBI" id="CHEBI:30616"/>
        <dbReference type="ChEBI" id="CHEBI:43474"/>
        <dbReference type="ChEBI" id="CHEBI:456216"/>
        <dbReference type="EC" id="5.6.2.4"/>
    </reaction>
</comment>
<dbReference type="InterPro" id="IPR013986">
    <property type="entry name" value="DExx_box_DNA_helicase_dom_sf"/>
</dbReference>
<evidence type="ECO:0000256" key="1">
    <source>
        <dbReference type="ARBA" id="ARBA00009922"/>
    </source>
</evidence>
<evidence type="ECO:0000256" key="8">
    <source>
        <dbReference type="ARBA" id="ARBA00034617"/>
    </source>
</evidence>
<evidence type="ECO:0000256" key="9">
    <source>
        <dbReference type="ARBA" id="ARBA00034808"/>
    </source>
</evidence>
<evidence type="ECO:0000256" key="6">
    <source>
        <dbReference type="ARBA" id="ARBA00023125"/>
    </source>
</evidence>
<comment type="catalytic activity">
    <reaction evidence="8">
        <text>Couples ATP hydrolysis with the unwinding of duplex DNA by translocating in the 3'-5' direction.</text>
        <dbReference type="EC" id="5.6.2.4"/>
    </reaction>
</comment>
<dbReference type="EC" id="5.6.2.4" evidence="9"/>
<dbReference type="Pfam" id="PF13361">
    <property type="entry name" value="UvrD_C"/>
    <property type="match status" value="2"/>
</dbReference>
<name>A0ABV8MJ38_9NEIS</name>
<keyword evidence="2 12" id="KW-0547">Nucleotide-binding</keyword>
<dbReference type="InterPro" id="IPR027417">
    <property type="entry name" value="P-loop_NTPase"/>
</dbReference>
<keyword evidence="15" id="KW-0540">Nuclease</keyword>
<evidence type="ECO:0000256" key="11">
    <source>
        <dbReference type="ARBA" id="ARBA00048988"/>
    </source>
</evidence>
<dbReference type="Gene3D" id="1.10.486.10">
    <property type="entry name" value="PCRA, domain 4"/>
    <property type="match status" value="2"/>
</dbReference>
<evidence type="ECO:0000313" key="16">
    <source>
        <dbReference type="Proteomes" id="UP001595791"/>
    </source>
</evidence>
<keyword evidence="5 12" id="KW-0067">ATP-binding</keyword>
<dbReference type="PANTHER" id="PTHR11070:SF2">
    <property type="entry name" value="ATP-DEPENDENT DNA HELICASE SRS2"/>
    <property type="match status" value="1"/>
</dbReference>
<accession>A0ABV8MJ38</accession>
<dbReference type="PROSITE" id="PS51198">
    <property type="entry name" value="UVRD_HELICASE_ATP_BIND"/>
    <property type="match status" value="1"/>
</dbReference>
<protein>
    <recommendedName>
        <fullName evidence="9">DNA 3'-5' helicase</fullName>
        <ecNumber evidence="9">5.6.2.4</ecNumber>
    </recommendedName>
    <alternativeName>
        <fullName evidence="10">DNA 3'-5' helicase II</fullName>
    </alternativeName>
</protein>
<keyword evidence="4 12" id="KW-0347">Helicase</keyword>
<evidence type="ECO:0000256" key="10">
    <source>
        <dbReference type="ARBA" id="ARBA00034923"/>
    </source>
</evidence>
<sequence length="728" mass="81863">MIIDPQEFPENTQQLLAEKGSLLVRAGAGTGKSTFLAHAALRRVREGIAPHKIVVLTYSQAGRRAIGQYLEALAKAYRIELPQPQTFAAFAGRLAHTLVQAGFGPERLRICWDSSEALVVDTMREAIHLAAERRPDFHYPMATPASHEELIRRFAQLKGSQSLQALVEDDEHFLDQAERCDIEPALLEIFHQFEKLRLQRGFYLHQDVIELPASVVAREPEARRLFANRYDHILIDEAYDLNINHLNLLHAISHPRTVVVAVGDERQCIYRDQGASSQVMNSRFSELFPGVRQVDLPLSYRCGDKVARQMQALFGNPARFPLQSAGLFNTEVRFRASSDEADDVTERVQQWLNHDDFDTRCAILVHDLHDALEIEEALIRKNIPYRVQNAQMLIQREEILGLIALLAMGGERMGLIKPGRRHLLIGGLARLFFPEFHGPAFDEAMKELQRLAESRPRGGGGDDVASCQNLLANVAMAAFLDSLPSNADREGRKALRHSVLDAWVEICAIPDQMPAAEALVRLIEATALERVLEDSILSRSLLATRRATIARFIALARHHDWTVKQALQAFEQMGHANRWQVGERVRVTLSTCANAKGHEWDNVAICGLVEGRFPRLPRHSAAFAADDFEVERRLFYVGCTRARKRLWLFGPADAAISRRGETGNGPRLSRFVREMRGMEGDYVHSPQTTPATQQRRSRVPPGWKEAMLRRVKGVDDDETESSNEASGG</sequence>
<dbReference type="GO" id="GO:0004527">
    <property type="term" value="F:exonuclease activity"/>
    <property type="evidence" value="ECO:0007669"/>
    <property type="project" value="UniProtKB-KW"/>
</dbReference>
<keyword evidence="16" id="KW-1185">Reference proteome</keyword>
<evidence type="ECO:0000256" key="2">
    <source>
        <dbReference type="ARBA" id="ARBA00022741"/>
    </source>
</evidence>
<evidence type="ECO:0000256" key="4">
    <source>
        <dbReference type="ARBA" id="ARBA00022806"/>
    </source>
</evidence>
<dbReference type="InterPro" id="IPR000212">
    <property type="entry name" value="DNA_helicase_UvrD/REP"/>
</dbReference>